<evidence type="ECO:0000256" key="6">
    <source>
        <dbReference type="PIRSR" id="PIRSR602129-50"/>
    </source>
</evidence>
<dbReference type="HOGENOM" id="CLU_2084474_0_0_1"/>
<dbReference type="Gene3D" id="3.40.640.10">
    <property type="entry name" value="Type I PLP-dependent aspartate aminotransferase-like (Major domain)"/>
    <property type="match status" value="1"/>
</dbReference>
<dbReference type="GO" id="GO:0005737">
    <property type="term" value="C:cytoplasm"/>
    <property type="evidence" value="ECO:0007669"/>
    <property type="project" value="TreeGrafter"/>
</dbReference>
<dbReference type="AlphaFoldDB" id="A0A067MHP5"/>
<dbReference type="STRING" id="930990.A0A067MHP5"/>
<dbReference type="SUPFAM" id="SSF53383">
    <property type="entry name" value="PLP-dependent transferases"/>
    <property type="match status" value="1"/>
</dbReference>
<dbReference type="GO" id="GO:0030170">
    <property type="term" value="F:pyridoxal phosphate binding"/>
    <property type="evidence" value="ECO:0007669"/>
    <property type="project" value="InterPro"/>
</dbReference>
<evidence type="ECO:0000313" key="10">
    <source>
        <dbReference type="Proteomes" id="UP000027195"/>
    </source>
</evidence>
<feature type="modified residue" description="N6-(pyridoxal phosphate)lysine" evidence="6">
    <location>
        <position position="55"/>
    </location>
</feature>
<dbReference type="InterPro" id="IPR015421">
    <property type="entry name" value="PyrdxlP-dep_Trfase_major"/>
</dbReference>
<keyword evidence="10" id="KW-1185">Reference proteome</keyword>
<evidence type="ECO:0000256" key="5">
    <source>
        <dbReference type="ARBA" id="ARBA00023239"/>
    </source>
</evidence>
<evidence type="ECO:0000256" key="4">
    <source>
        <dbReference type="ARBA" id="ARBA00022898"/>
    </source>
</evidence>
<comment type="cofactor">
    <cofactor evidence="1 6 7">
        <name>pyridoxal 5'-phosphate</name>
        <dbReference type="ChEBI" id="CHEBI:597326"/>
    </cofactor>
</comment>
<dbReference type="Proteomes" id="UP000027195">
    <property type="component" value="Unassembled WGS sequence"/>
</dbReference>
<evidence type="ECO:0000256" key="2">
    <source>
        <dbReference type="ARBA" id="ARBA00009533"/>
    </source>
</evidence>
<accession>A0A067MHP5</accession>
<dbReference type="PANTHER" id="PTHR45677">
    <property type="entry name" value="GLUTAMATE DECARBOXYLASE-RELATED"/>
    <property type="match status" value="1"/>
</dbReference>
<organism evidence="9 10">
    <name type="scientific">Botryobasidium botryosum (strain FD-172 SS1)</name>
    <dbReference type="NCBI Taxonomy" id="930990"/>
    <lineage>
        <taxon>Eukaryota</taxon>
        <taxon>Fungi</taxon>
        <taxon>Dikarya</taxon>
        <taxon>Basidiomycota</taxon>
        <taxon>Agaricomycotina</taxon>
        <taxon>Agaricomycetes</taxon>
        <taxon>Cantharellales</taxon>
        <taxon>Botryobasidiaceae</taxon>
        <taxon>Botryobasidium</taxon>
    </lineage>
</organism>
<feature type="compositionally biased region" description="Polar residues" evidence="8">
    <location>
        <begin position="100"/>
        <end position="117"/>
    </location>
</feature>
<evidence type="ECO:0000256" key="3">
    <source>
        <dbReference type="ARBA" id="ARBA00022793"/>
    </source>
</evidence>
<dbReference type="OrthoDB" id="2161780at2759"/>
<evidence type="ECO:0000256" key="8">
    <source>
        <dbReference type="SAM" id="MobiDB-lite"/>
    </source>
</evidence>
<dbReference type="InterPro" id="IPR015424">
    <property type="entry name" value="PyrdxlP-dep_Trfase"/>
</dbReference>
<dbReference type="GO" id="GO:0019752">
    <property type="term" value="P:carboxylic acid metabolic process"/>
    <property type="evidence" value="ECO:0007669"/>
    <property type="project" value="InterPro"/>
</dbReference>
<dbReference type="InterPro" id="IPR002129">
    <property type="entry name" value="PyrdxlP-dep_de-COase"/>
</dbReference>
<evidence type="ECO:0000256" key="7">
    <source>
        <dbReference type="RuleBase" id="RU000382"/>
    </source>
</evidence>
<name>A0A067MHP5_BOTB1</name>
<protein>
    <submittedName>
        <fullName evidence="9">Uncharacterized protein</fullName>
    </submittedName>
</protein>
<dbReference type="GO" id="GO:0016831">
    <property type="term" value="F:carboxy-lyase activity"/>
    <property type="evidence" value="ECO:0007669"/>
    <property type="project" value="UniProtKB-KW"/>
</dbReference>
<keyword evidence="3" id="KW-0210">Decarboxylase</keyword>
<gene>
    <name evidence="9" type="ORF">BOTBODRAFT_459759</name>
</gene>
<feature type="region of interest" description="Disordered" evidence="8">
    <location>
        <begin position="72"/>
        <end position="117"/>
    </location>
</feature>
<keyword evidence="5 7" id="KW-0456">Lyase</keyword>
<comment type="similarity">
    <text evidence="2 7">Belongs to the group II decarboxylase family.</text>
</comment>
<proteinExistence type="inferred from homology"/>
<dbReference type="EMBL" id="KL198059">
    <property type="protein sequence ID" value="KDQ11392.1"/>
    <property type="molecule type" value="Genomic_DNA"/>
</dbReference>
<dbReference type="PANTHER" id="PTHR45677:SF8">
    <property type="entry name" value="CYSTEINE SULFINIC ACID DECARBOXYLASE"/>
    <property type="match status" value="1"/>
</dbReference>
<dbReference type="InParanoid" id="A0A067MHP5"/>
<reference evidence="10" key="1">
    <citation type="journal article" date="2014" name="Proc. Natl. Acad. Sci. U.S.A.">
        <title>Extensive sampling of basidiomycete genomes demonstrates inadequacy of the white-rot/brown-rot paradigm for wood decay fungi.</title>
        <authorList>
            <person name="Riley R."/>
            <person name="Salamov A.A."/>
            <person name="Brown D.W."/>
            <person name="Nagy L.G."/>
            <person name="Floudas D."/>
            <person name="Held B.W."/>
            <person name="Levasseur A."/>
            <person name="Lombard V."/>
            <person name="Morin E."/>
            <person name="Otillar R."/>
            <person name="Lindquist E.A."/>
            <person name="Sun H."/>
            <person name="LaButti K.M."/>
            <person name="Schmutz J."/>
            <person name="Jabbour D."/>
            <person name="Luo H."/>
            <person name="Baker S.E."/>
            <person name="Pisabarro A.G."/>
            <person name="Walton J.D."/>
            <person name="Blanchette R.A."/>
            <person name="Henrissat B."/>
            <person name="Martin F."/>
            <person name="Cullen D."/>
            <person name="Hibbett D.S."/>
            <person name="Grigoriev I.V."/>
        </authorList>
    </citation>
    <scope>NUCLEOTIDE SEQUENCE [LARGE SCALE GENOMIC DNA]</scope>
    <source>
        <strain evidence="10">FD-172 SS1</strain>
    </source>
</reference>
<evidence type="ECO:0000313" key="9">
    <source>
        <dbReference type="EMBL" id="KDQ11392.1"/>
    </source>
</evidence>
<sequence length="117" mass="13308">MSRRCAHSLADVLQKHGIWFHVDACHGGQLVFLEAHRNKLRDIQKADFITIDPHKSIHMFVRALQGPECPRHHCNKHRPRQTVGSRRAAAVEHPYIPGQKSRSPAPISQSSGRIWAQ</sequence>
<dbReference type="Pfam" id="PF00282">
    <property type="entry name" value="Pyridoxal_deC"/>
    <property type="match status" value="1"/>
</dbReference>
<evidence type="ECO:0000256" key="1">
    <source>
        <dbReference type="ARBA" id="ARBA00001933"/>
    </source>
</evidence>
<keyword evidence="4 6" id="KW-0663">Pyridoxal phosphate</keyword>